<sequence>MKPPDPNNSGASPTSKGQRLSQKLRDLRRIMPIHHQHHGGRDGKSAIERADLDNFEIIHTPDRPVRPILPENIPSDEECRYLLLAMHEEEEEKRRRRRAAEESEARRLDSPRLRQPLSPMPAERRAADVEPVGLSSPMASPPVWKGKEVKPYQTPSLDGNFENPRPAPSPHRHGDTPRRPQTPLFPLSPRPRARHVSPATEKRADANLAPPVRAPLFSPGPPTQPSAPPTPRRRFESAATGERAAYPQRVPRPAVSRRPTQNPYTAPLGIYAGAAAARPRPYSPAVTSRRNATTSPTHVAQQMRLISPSASPREISLRNTEPHDISTAPDRQVGDDGYSSSLDSDDDDDDDDITPTASTMGMATPKSTPTHASRIQLQRGASMESAMAYIRRRMDHEEGSPGQMSPAMAQQQIHPALQANSHIVRIGEIDHPRSQVVRAADQGSEGKHQSSYVGNDGSWEDDLLEYYCDNANFTSSYSYSSSAGAASSAHRPIPILEQRAQETSGASPEEVTFDLRKLIRDSLRGISEEWDEAMVEMAEKGHQEHEVTPTSPVLSRLPKAL</sequence>
<comment type="caution">
    <text evidence="2">The sequence shown here is derived from an EMBL/GenBank/DDBJ whole genome shotgun (WGS) entry which is preliminary data.</text>
</comment>
<gene>
    <name evidence="2" type="ORF">E0L32_010925</name>
</gene>
<feature type="region of interest" description="Disordered" evidence="1">
    <location>
        <begin position="540"/>
        <end position="561"/>
    </location>
</feature>
<dbReference type="EMBL" id="SKBQ01000094">
    <property type="protein sequence ID" value="TPX07124.1"/>
    <property type="molecule type" value="Genomic_DNA"/>
</dbReference>
<dbReference type="InParanoid" id="A0A507ALS9"/>
<dbReference type="Proteomes" id="UP000319257">
    <property type="component" value="Unassembled WGS sequence"/>
</dbReference>
<evidence type="ECO:0000313" key="3">
    <source>
        <dbReference type="Proteomes" id="UP000319257"/>
    </source>
</evidence>
<feature type="compositionally biased region" description="Acidic residues" evidence="1">
    <location>
        <begin position="343"/>
        <end position="353"/>
    </location>
</feature>
<feature type="compositionally biased region" description="Polar residues" evidence="1">
    <location>
        <begin position="355"/>
        <end position="373"/>
    </location>
</feature>
<dbReference type="AlphaFoldDB" id="A0A507ALS9"/>
<feature type="region of interest" description="Disordered" evidence="1">
    <location>
        <begin position="1"/>
        <end position="48"/>
    </location>
</feature>
<feature type="compositionally biased region" description="Low complexity" evidence="1">
    <location>
        <begin position="266"/>
        <end position="285"/>
    </location>
</feature>
<feature type="region of interest" description="Disordered" evidence="1">
    <location>
        <begin position="87"/>
        <end position="373"/>
    </location>
</feature>
<dbReference type="RefSeq" id="XP_030988835.1">
    <property type="nucleotide sequence ID" value="XM_031133597.1"/>
</dbReference>
<feature type="compositionally biased region" description="Pro residues" evidence="1">
    <location>
        <begin position="218"/>
        <end position="230"/>
    </location>
</feature>
<evidence type="ECO:0000313" key="2">
    <source>
        <dbReference type="EMBL" id="TPX07124.1"/>
    </source>
</evidence>
<dbReference type="GeneID" id="41978372"/>
<name>A0A507ALS9_9PEZI</name>
<feature type="compositionally biased region" description="Polar residues" evidence="1">
    <location>
        <begin position="286"/>
        <end position="300"/>
    </location>
</feature>
<protein>
    <submittedName>
        <fullName evidence="2">Uncharacterized protein</fullName>
    </submittedName>
</protein>
<proteinExistence type="predicted"/>
<reference evidence="2 3" key="1">
    <citation type="submission" date="2019-06" db="EMBL/GenBank/DDBJ databases">
        <title>Draft genome sequence of the filamentous fungus Phialemoniopsis curvata isolated from diesel fuel.</title>
        <authorList>
            <person name="Varaljay V.A."/>
            <person name="Lyon W.J."/>
            <person name="Crouch A.L."/>
            <person name="Drake C.E."/>
            <person name="Hollomon J.M."/>
            <person name="Nadeau L.J."/>
            <person name="Nunn H.S."/>
            <person name="Stevenson B.S."/>
            <person name="Bojanowski C.L."/>
            <person name="Crookes-Goodson W.J."/>
        </authorList>
    </citation>
    <scope>NUCLEOTIDE SEQUENCE [LARGE SCALE GENOMIC DNA]</scope>
    <source>
        <strain evidence="2 3">D216</strain>
    </source>
</reference>
<dbReference type="OrthoDB" id="4846323at2759"/>
<feature type="compositionally biased region" description="Basic and acidic residues" evidence="1">
    <location>
        <begin position="39"/>
        <end position="48"/>
    </location>
</feature>
<keyword evidence="3" id="KW-1185">Reference proteome</keyword>
<feature type="compositionally biased region" description="Basic and acidic residues" evidence="1">
    <location>
        <begin position="99"/>
        <end position="112"/>
    </location>
</feature>
<evidence type="ECO:0000256" key="1">
    <source>
        <dbReference type="SAM" id="MobiDB-lite"/>
    </source>
</evidence>
<accession>A0A507ALS9</accession>
<organism evidence="2 3">
    <name type="scientific">Thyridium curvatum</name>
    <dbReference type="NCBI Taxonomy" id="1093900"/>
    <lineage>
        <taxon>Eukaryota</taxon>
        <taxon>Fungi</taxon>
        <taxon>Dikarya</taxon>
        <taxon>Ascomycota</taxon>
        <taxon>Pezizomycotina</taxon>
        <taxon>Sordariomycetes</taxon>
        <taxon>Sordariomycetidae</taxon>
        <taxon>Thyridiales</taxon>
        <taxon>Thyridiaceae</taxon>
        <taxon>Thyridium</taxon>
    </lineage>
</organism>
<feature type="compositionally biased region" description="Polar residues" evidence="1">
    <location>
        <begin position="7"/>
        <end position="21"/>
    </location>
</feature>